<reference evidence="1 2" key="1">
    <citation type="submission" date="2017-12" db="EMBL/GenBank/DDBJ databases">
        <title>Comparative genomics of Botrytis spp.</title>
        <authorList>
            <person name="Valero-Jimenez C.A."/>
            <person name="Tapia P."/>
            <person name="Veloso J."/>
            <person name="Silva-Moreno E."/>
            <person name="Staats M."/>
            <person name="Valdes J.H."/>
            <person name="Van Kan J.A.L."/>
        </authorList>
    </citation>
    <scope>NUCLEOTIDE SEQUENCE [LARGE SCALE GENOMIC DNA]</scope>
    <source>
        <strain evidence="1 2">Bp0003</strain>
    </source>
</reference>
<dbReference type="Proteomes" id="UP000297910">
    <property type="component" value="Unassembled WGS sequence"/>
</dbReference>
<proteinExistence type="predicted"/>
<dbReference type="AlphaFoldDB" id="A0A4Z1FY39"/>
<protein>
    <submittedName>
        <fullName evidence="1">Uncharacterized protein</fullName>
    </submittedName>
</protein>
<comment type="caution">
    <text evidence="1">The sequence shown here is derived from an EMBL/GenBank/DDBJ whole genome shotgun (WGS) entry which is preliminary data.</text>
</comment>
<sequence length="49" mass="5253">MSIIYGKEFASSCLSAGLRGGHWVVKLIDNFRSENGPQADSSLLVLLAT</sequence>
<organism evidence="1 2">
    <name type="scientific">Botrytis paeoniae</name>
    <dbReference type="NCBI Taxonomy" id="278948"/>
    <lineage>
        <taxon>Eukaryota</taxon>
        <taxon>Fungi</taxon>
        <taxon>Dikarya</taxon>
        <taxon>Ascomycota</taxon>
        <taxon>Pezizomycotina</taxon>
        <taxon>Leotiomycetes</taxon>
        <taxon>Helotiales</taxon>
        <taxon>Sclerotiniaceae</taxon>
        <taxon>Botrytis</taxon>
    </lineage>
</organism>
<evidence type="ECO:0000313" key="1">
    <source>
        <dbReference type="EMBL" id="TGO26631.1"/>
    </source>
</evidence>
<keyword evidence="2" id="KW-1185">Reference proteome</keyword>
<dbReference type="EMBL" id="PQXI01000056">
    <property type="protein sequence ID" value="TGO26631.1"/>
    <property type="molecule type" value="Genomic_DNA"/>
</dbReference>
<evidence type="ECO:0000313" key="2">
    <source>
        <dbReference type="Proteomes" id="UP000297910"/>
    </source>
</evidence>
<gene>
    <name evidence="1" type="ORF">BPAE_0056g00430</name>
</gene>
<accession>A0A4Z1FY39</accession>
<name>A0A4Z1FY39_9HELO</name>